<dbReference type="Pfam" id="PF13460">
    <property type="entry name" value="NAD_binding_10"/>
    <property type="match status" value="1"/>
</dbReference>
<name>A0ABN2C2V5_9ACTN</name>
<organism evidence="2 3">
    <name type="scientific">Kribbella lupini</name>
    <dbReference type="NCBI Taxonomy" id="291602"/>
    <lineage>
        <taxon>Bacteria</taxon>
        <taxon>Bacillati</taxon>
        <taxon>Actinomycetota</taxon>
        <taxon>Actinomycetes</taxon>
        <taxon>Propionibacteriales</taxon>
        <taxon>Kribbellaceae</taxon>
        <taxon>Kribbella</taxon>
    </lineage>
</organism>
<reference evidence="2 3" key="1">
    <citation type="journal article" date="2019" name="Int. J. Syst. Evol. Microbiol.">
        <title>The Global Catalogue of Microorganisms (GCM) 10K type strain sequencing project: providing services to taxonomists for standard genome sequencing and annotation.</title>
        <authorList>
            <consortium name="The Broad Institute Genomics Platform"/>
            <consortium name="The Broad Institute Genome Sequencing Center for Infectious Disease"/>
            <person name="Wu L."/>
            <person name="Ma J."/>
        </authorList>
    </citation>
    <scope>NUCLEOTIDE SEQUENCE [LARGE SCALE GENOMIC DNA]</scope>
    <source>
        <strain evidence="2 3">JCM 14303</strain>
    </source>
</reference>
<proteinExistence type="predicted"/>
<evidence type="ECO:0000313" key="2">
    <source>
        <dbReference type="EMBL" id="GAA1550396.1"/>
    </source>
</evidence>
<keyword evidence="3" id="KW-1185">Reference proteome</keyword>
<accession>A0ABN2C2V5</accession>
<sequence length="289" mass="30476">MSRIFLAGATGAVGRQLLPKLVADGHQVTALTRRTADAARLWAQGVEAVVGDVFDADGLRTAVAAAEPEVVMHQLTDLGGLDFAANARIRKAGTRNLVDAALAAGVRRMVVQSIAWVYEPGAEPADERTPLDLAAQSETRRGTVESVATMEELAAKLPEWVVLRYGLLYGPGTWYSPGGLMTEPGKLVANADVSSFLHVEDAAGAAVEALAWPTGVVNVMDDVPAPASEWAPAFARAMGSPVPEVVEGERNGWARGADNSFAREDLEWTPLHRSWRDGFAQTAAGPGGA</sequence>
<dbReference type="InterPro" id="IPR036291">
    <property type="entry name" value="NAD(P)-bd_dom_sf"/>
</dbReference>
<comment type="caution">
    <text evidence="2">The sequence shown here is derived from an EMBL/GenBank/DDBJ whole genome shotgun (WGS) entry which is preliminary data.</text>
</comment>
<dbReference type="EMBL" id="BAAANC010000003">
    <property type="protein sequence ID" value="GAA1550396.1"/>
    <property type="molecule type" value="Genomic_DNA"/>
</dbReference>
<dbReference type="InterPro" id="IPR016040">
    <property type="entry name" value="NAD(P)-bd_dom"/>
</dbReference>
<feature type="domain" description="NAD(P)-binding" evidence="1">
    <location>
        <begin position="8"/>
        <end position="195"/>
    </location>
</feature>
<dbReference type="Gene3D" id="3.40.50.720">
    <property type="entry name" value="NAD(P)-binding Rossmann-like Domain"/>
    <property type="match status" value="1"/>
</dbReference>
<dbReference type="SUPFAM" id="SSF51735">
    <property type="entry name" value="NAD(P)-binding Rossmann-fold domains"/>
    <property type="match status" value="1"/>
</dbReference>
<dbReference type="InterPro" id="IPR051783">
    <property type="entry name" value="NAD(P)-dependent_oxidoreduct"/>
</dbReference>
<dbReference type="PANTHER" id="PTHR48079">
    <property type="entry name" value="PROTEIN YEEZ"/>
    <property type="match status" value="1"/>
</dbReference>
<dbReference type="RefSeq" id="WP_344180813.1">
    <property type="nucleotide sequence ID" value="NZ_BAAANC010000003.1"/>
</dbReference>
<dbReference type="Proteomes" id="UP001500363">
    <property type="component" value="Unassembled WGS sequence"/>
</dbReference>
<evidence type="ECO:0000259" key="1">
    <source>
        <dbReference type="Pfam" id="PF13460"/>
    </source>
</evidence>
<dbReference type="PANTHER" id="PTHR48079:SF6">
    <property type="entry name" value="NAD(P)-BINDING DOMAIN-CONTAINING PROTEIN-RELATED"/>
    <property type="match status" value="1"/>
</dbReference>
<protein>
    <submittedName>
        <fullName evidence="2">NAD(P)-dependent oxidoreductase</fullName>
    </submittedName>
</protein>
<evidence type="ECO:0000313" key="3">
    <source>
        <dbReference type="Proteomes" id="UP001500363"/>
    </source>
</evidence>
<gene>
    <name evidence="2" type="ORF">GCM10009741_63620</name>
</gene>